<evidence type="ECO:0000256" key="1">
    <source>
        <dbReference type="SAM" id="MobiDB-lite"/>
    </source>
</evidence>
<feature type="non-terminal residue" evidence="2">
    <location>
        <position position="139"/>
    </location>
</feature>
<evidence type="ECO:0000313" key="2">
    <source>
        <dbReference type="EMBL" id="GMH69931.1"/>
    </source>
</evidence>
<comment type="caution">
    <text evidence="2">The sequence shown here is derived from an EMBL/GenBank/DDBJ whole genome shotgun (WGS) entry which is preliminary data.</text>
</comment>
<protein>
    <submittedName>
        <fullName evidence="2">Uncharacterized protein</fullName>
    </submittedName>
</protein>
<keyword evidence="3" id="KW-1185">Reference proteome</keyword>
<reference evidence="2" key="1">
    <citation type="submission" date="2022-07" db="EMBL/GenBank/DDBJ databases">
        <title>Genome analysis of Parmales, a sister group of diatoms, reveals the evolutionary specialization of diatoms from phago-mixotrophs to photoautotrophs.</title>
        <authorList>
            <person name="Ban H."/>
            <person name="Sato S."/>
            <person name="Yoshikawa S."/>
            <person name="Kazumasa Y."/>
            <person name="Nakamura Y."/>
            <person name="Ichinomiya M."/>
            <person name="Saitoh K."/>
            <person name="Sato N."/>
            <person name="Blanc-Mathieu R."/>
            <person name="Endo H."/>
            <person name="Kuwata A."/>
            <person name="Ogata H."/>
        </authorList>
    </citation>
    <scope>NUCLEOTIDE SEQUENCE</scope>
</reference>
<dbReference type="Proteomes" id="UP001165082">
    <property type="component" value="Unassembled WGS sequence"/>
</dbReference>
<proteinExistence type="predicted"/>
<feature type="region of interest" description="Disordered" evidence="1">
    <location>
        <begin position="1"/>
        <end position="88"/>
    </location>
</feature>
<name>A0A9W7AG20_9STRA</name>
<dbReference type="EMBL" id="BRXZ01001387">
    <property type="protein sequence ID" value="GMH69931.1"/>
    <property type="molecule type" value="Genomic_DNA"/>
</dbReference>
<evidence type="ECO:0000313" key="3">
    <source>
        <dbReference type="Proteomes" id="UP001165082"/>
    </source>
</evidence>
<accession>A0A9W7AG20</accession>
<gene>
    <name evidence="2" type="ORF">TrRE_jg2213</name>
</gene>
<organism evidence="2 3">
    <name type="scientific">Triparma retinervis</name>
    <dbReference type="NCBI Taxonomy" id="2557542"/>
    <lineage>
        <taxon>Eukaryota</taxon>
        <taxon>Sar</taxon>
        <taxon>Stramenopiles</taxon>
        <taxon>Ochrophyta</taxon>
        <taxon>Bolidophyceae</taxon>
        <taxon>Parmales</taxon>
        <taxon>Triparmaceae</taxon>
        <taxon>Triparma</taxon>
    </lineage>
</organism>
<feature type="region of interest" description="Disordered" evidence="1">
    <location>
        <begin position="108"/>
        <end position="139"/>
    </location>
</feature>
<sequence>MSTSPPPDTTSGSNKMRTRGVKLGNKTYNRPDYPNPTLVPPGGLNNGIRPTHSFIPLSRSGRTTSLPPQPSSSLPSNPGGGGPGNQEASYYASAYYAGFNAAQNSLRRNYMQTQGGNQQGGQVGGRTPEGTSPVEGMKR</sequence>
<dbReference type="AlphaFoldDB" id="A0A9W7AG20"/>